<reference evidence="1" key="1">
    <citation type="submission" date="2023-07" db="EMBL/GenBank/DDBJ databases">
        <title>Black Yeasts Isolated from many extreme environments.</title>
        <authorList>
            <person name="Coleine C."/>
            <person name="Stajich J.E."/>
            <person name="Selbmann L."/>
        </authorList>
    </citation>
    <scope>NUCLEOTIDE SEQUENCE</scope>
    <source>
        <strain evidence="1">CCFEE 5714</strain>
    </source>
</reference>
<proteinExistence type="predicted"/>
<organism evidence="1 2">
    <name type="scientific">Vermiconidia calcicola</name>
    <dbReference type="NCBI Taxonomy" id="1690605"/>
    <lineage>
        <taxon>Eukaryota</taxon>
        <taxon>Fungi</taxon>
        <taxon>Dikarya</taxon>
        <taxon>Ascomycota</taxon>
        <taxon>Pezizomycotina</taxon>
        <taxon>Dothideomycetes</taxon>
        <taxon>Dothideomycetidae</taxon>
        <taxon>Mycosphaerellales</taxon>
        <taxon>Extremaceae</taxon>
        <taxon>Vermiconidia</taxon>
    </lineage>
</organism>
<dbReference type="EMBL" id="JAUTXU010000106">
    <property type="protein sequence ID" value="KAK3707880.1"/>
    <property type="molecule type" value="Genomic_DNA"/>
</dbReference>
<accession>A0ACC3N1E3</accession>
<sequence length="220" mass="24085">MSDLADSINAVKSECKDTSLVGSFSENHDNPRFAALTKDISLAKNLIAYTMLADGIPIIYAGQEQHYDATGSTDGNEPYNREALWLSGYNTNAPLYKLVKTLNHARKLAIEDDTSYLRYQNWPIYTDTTTLAMRKGKMVTVLSNKGHNGAAYKQLIPAGYKSGMKVTELLTCRTVTADDSGSIEVPMAGGLPRVYYPTSRLAGSGLCGGDSHKHKHRSEE</sequence>
<evidence type="ECO:0000313" key="1">
    <source>
        <dbReference type="EMBL" id="KAK3707880.1"/>
    </source>
</evidence>
<gene>
    <name evidence="1" type="ORF">LTR37_011882</name>
</gene>
<comment type="caution">
    <text evidence="1">The sequence shown here is derived from an EMBL/GenBank/DDBJ whole genome shotgun (WGS) entry which is preliminary data.</text>
</comment>
<dbReference type="Proteomes" id="UP001281147">
    <property type="component" value="Unassembled WGS sequence"/>
</dbReference>
<evidence type="ECO:0000313" key="2">
    <source>
        <dbReference type="Proteomes" id="UP001281147"/>
    </source>
</evidence>
<protein>
    <submittedName>
        <fullName evidence="1">Uncharacterized protein</fullName>
    </submittedName>
</protein>
<name>A0ACC3N1E3_9PEZI</name>
<keyword evidence="2" id="KW-1185">Reference proteome</keyword>